<dbReference type="InterPro" id="IPR007372">
    <property type="entry name" value="Lipid/polyisoprenoid-bd_YceI"/>
</dbReference>
<dbReference type="PANTHER" id="PTHR34406:SF1">
    <property type="entry name" value="PROTEIN YCEI"/>
    <property type="match status" value="1"/>
</dbReference>
<dbReference type="InterPro" id="IPR036761">
    <property type="entry name" value="TTHA0802/YceI-like_sf"/>
</dbReference>
<evidence type="ECO:0000313" key="2">
    <source>
        <dbReference type="EMBL" id="MDU0338749.1"/>
    </source>
</evidence>
<keyword evidence="3" id="KW-1185">Reference proteome</keyword>
<protein>
    <submittedName>
        <fullName evidence="2">YceI family protein</fullName>
    </submittedName>
</protein>
<dbReference type="PANTHER" id="PTHR34406">
    <property type="entry name" value="PROTEIN YCEI"/>
    <property type="match status" value="1"/>
</dbReference>
<dbReference type="SMART" id="SM00867">
    <property type="entry name" value="YceI"/>
    <property type="match status" value="1"/>
</dbReference>
<dbReference type="Gene3D" id="2.40.128.110">
    <property type="entry name" value="Lipid/polyisoprenoid-binding, YceI-like"/>
    <property type="match status" value="1"/>
</dbReference>
<evidence type="ECO:0000259" key="1">
    <source>
        <dbReference type="SMART" id="SM00867"/>
    </source>
</evidence>
<dbReference type="SUPFAM" id="SSF101874">
    <property type="entry name" value="YceI-like"/>
    <property type="match status" value="1"/>
</dbReference>
<feature type="domain" description="Lipid/polyisoprenoid-binding YceI-like" evidence="1">
    <location>
        <begin position="15"/>
        <end position="178"/>
    </location>
</feature>
<name>A0ABU3S1U8_9HYPH</name>
<dbReference type="RefSeq" id="WP_316016682.1">
    <property type="nucleotide sequence ID" value="NZ_JAWDID010000002.1"/>
</dbReference>
<gene>
    <name evidence="2" type="ORF">RKE40_02600</name>
</gene>
<dbReference type="EMBL" id="JAWDID010000002">
    <property type="protein sequence ID" value="MDU0338749.1"/>
    <property type="molecule type" value="Genomic_DNA"/>
</dbReference>
<comment type="caution">
    <text evidence="2">The sequence shown here is derived from an EMBL/GenBank/DDBJ whole genome shotgun (WGS) entry which is preliminary data.</text>
</comment>
<organism evidence="2 3">
    <name type="scientific">Bosea rubneri</name>
    <dbReference type="NCBI Taxonomy" id="3075434"/>
    <lineage>
        <taxon>Bacteria</taxon>
        <taxon>Pseudomonadati</taxon>
        <taxon>Pseudomonadota</taxon>
        <taxon>Alphaproteobacteria</taxon>
        <taxon>Hyphomicrobiales</taxon>
        <taxon>Boseaceae</taxon>
        <taxon>Bosea</taxon>
    </lineage>
</organism>
<proteinExistence type="predicted"/>
<sequence>MLALLAAGAVVAQTSLSLRPGASEVGFVARRFGVPTASGQFQHYDGVVALDFARPERSRIRITIETASLHTGSSLVDDFIKGESMLDTAHHPVASFTSDSVTRTGERSLTIQGRLTIRSVTHPVAATAVAEDDVGAAERNGRLQFRASAAFSRSAFGIGREVNVVDDQVEIAIKGRLGQ</sequence>
<reference evidence="2 3" key="1">
    <citation type="submission" date="2023-09" db="EMBL/GenBank/DDBJ databases">
        <title>Whole genome shotgun sequencing (WGS) of Bosea sp. ZW T0_25, isolated from stored onions (Allium cepa).</title>
        <authorList>
            <person name="Stoll D.A."/>
            <person name="Huch M."/>
        </authorList>
    </citation>
    <scope>NUCLEOTIDE SEQUENCE [LARGE SCALE GENOMIC DNA]</scope>
    <source>
        <strain evidence="2 3">ZW T0_25</strain>
    </source>
</reference>
<evidence type="ECO:0000313" key="3">
    <source>
        <dbReference type="Proteomes" id="UP001254257"/>
    </source>
</evidence>
<dbReference type="Proteomes" id="UP001254257">
    <property type="component" value="Unassembled WGS sequence"/>
</dbReference>
<dbReference type="Pfam" id="PF04264">
    <property type="entry name" value="YceI"/>
    <property type="match status" value="1"/>
</dbReference>
<accession>A0ABU3S1U8</accession>